<comment type="similarity">
    <text evidence="1">Belongs to the short-chain dehydrogenases/reductases (SDR) family.</text>
</comment>
<sequence>MKLKDRTALVTGASRGIGRAIALALAEQGAAVAVNYRSRQEDAAAVVKEIETAGGRAAAVGADVADPQQAARLVQEATRLLGPLDILVNNAGTSDDGLIYDAPPDAWLNVMKTNFGGAWHCTHAVLEQFMARGDATIVNISSAMGERGWIGQANYSASKGALNSFTRCAAVELARFGIRVNAVLAGFTPTELVDGVLQRDGGKSIKRQIPLRRFATADQVAAAAVFLAGPDSGYTTGELLCVDGGFSAQLGIGRP</sequence>
<proteinExistence type="inferred from homology"/>
<gene>
    <name evidence="4" type="ORF">SAMN02787118_12399</name>
</gene>
<reference evidence="4 5" key="1">
    <citation type="submission" date="2016-10" db="EMBL/GenBank/DDBJ databases">
        <authorList>
            <person name="de Groot N.N."/>
        </authorList>
    </citation>
    <scope>NUCLEOTIDE SEQUENCE [LARGE SCALE GENOMIC DNA]</scope>
    <source>
        <strain evidence="4 5">OK461</strain>
    </source>
</reference>
<dbReference type="EMBL" id="FONR01000023">
    <property type="protein sequence ID" value="SFG59359.1"/>
    <property type="molecule type" value="Genomic_DNA"/>
</dbReference>
<dbReference type="FunFam" id="3.40.50.720:FF:000173">
    <property type="entry name" value="3-oxoacyl-[acyl-carrier protein] reductase"/>
    <property type="match status" value="1"/>
</dbReference>
<dbReference type="PRINTS" id="PR00081">
    <property type="entry name" value="GDHRDH"/>
</dbReference>
<dbReference type="PRINTS" id="PR00080">
    <property type="entry name" value="SDRFAMILY"/>
</dbReference>
<keyword evidence="2" id="KW-0560">Oxidoreductase</keyword>
<dbReference type="GO" id="GO:0032787">
    <property type="term" value="P:monocarboxylic acid metabolic process"/>
    <property type="evidence" value="ECO:0007669"/>
    <property type="project" value="UniProtKB-ARBA"/>
</dbReference>
<dbReference type="InterPro" id="IPR050259">
    <property type="entry name" value="SDR"/>
</dbReference>
<dbReference type="GO" id="GO:0016491">
    <property type="term" value="F:oxidoreductase activity"/>
    <property type="evidence" value="ECO:0007669"/>
    <property type="project" value="UniProtKB-KW"/>
</dbReference>
<name>A0A1I2T5L5_9ACTN</name>
<dbReference type="SMART" id="SM00822">
    <property type="entry name" value="PKS_KR"/>
    <property type="match status" value="1"/>
</dbReference>
<dbReference type="InterPro" id="IPR057326">
    <property type="entry name" value="KR_dom"/>
</dbReference>
<dbReference type="InterPro" id="IPR002347">
    <property type="entry name" value="SDR_fam"/>
</dbReference>
<feature type="domain" description="Ketoreductase" evidence="3">
    <location>
        <begin position="6"/>
        <end position="187"/>
    </location>
</feature>
<evidence type="ECO:0000313" key="5">
    <source>
        <dbReference type="Proteomes" id="UP000181942"/>
    </source>
</evidence>
<evidence type="ECO:0000313" key="4">
    <source>
        <dbReference type="EMBL" id="SFG59359.1"/>
    </source>
</evidence>
<dbReference type="Gene3D" id="3.40.50.720">
    <property type="entry name" value="NAD(P)-binding Rossmann-like Domain"/>
    <property type="match status" value="1"/>
</dbReference>
<dbReference type="InterPro" id="IPR020904">
    <property type="entry name" value="Sc_DH/Rdtase_CS"/>
</dbReference>
<dbReference type="Proteomes" id="UP000181942">
    <property type="component" value="Unassembled WGS sequence"/>
</dbReference>
<dbReference type="PROSITE" id="PS00061">
    <property type="entry name" value="ADH_SHORT"/>
    <property type="match status" value="1"/>
</dbReference>
<evidence type="ECO:0000256" key="1">
    <source>
        <dbReference type="ARBA" id="ARBA00006484"/>
    </source>
</evidence>
<dbReference type="AlphaFoldDB" id="A0A1I2T5L5"/>
<dbReference type="InterPro" id="IPR036291">
    <property type="entry name" value="NAD(P)-bd_dom_sf"/>
</dbReference>
<dbReference type="Pfam" id="PF13561">
    <property type="entry name" value="adh_short_C2"/>
    <property type="match status" value="1"/>
</dbReference>
<organism evidence="4 5">
    <name type="scientific">Streptomyces mirabilis</name>
    <dbReference type="NCBI Taxonomy" id="68239"/>
    <lineage>
        <taxon>Bacteria</taxon>
        <taxon>Bacillati</taxon>
        <taxon>Actinomycetota</taxon>
        <taxon>Actinomycetes</taxon>
        <taxon>Kitasatosporales</taxon>
        <taxon>Streptomycetaceae</taxon>
        <taxon>Streptomyces</taxon>
    </lineage>
</organism>
<protein>
    <submittedName>
        <fullName evidence="4">3-oxoacyl-[acyl-carrier protein] reductase</fullName>
    </submittedName>
</protein>
<dbReference type="PANTHER" id="PTHR42879:SF2">
    <property type="entry name" value="3-OXOACYL-[ACYL-CARRIER-PROTEIN] REDUCTASE FABG"/>
    <property type="match status" value="1"/>
</dbReference>
<dbReference type="RefSeq" id="WP_075032275.1">
    <property type="nucleotide sequence ID" value="NZ_BMUQ01000028.1"/>
</dbReference>
<accession>A0A1I2T5L5</accession>
<evidence type="ECO:0000259" key="3">
    <source>
        <dbReference type="SMART" id="SM00822"/>
    </source>
</evidence>
<dbReference type="PANTHER" id="PTHR42879">
    <property type="entry name" value="3-OXOACYL-(ACYL-CARRIER-PROTEIN) REDUCTASE"/>
    <property type="match status" value="1"/>
</dbReference>
<dbReference type="SUPFAM" id="SSF51735">
    <property type="entry name" value="NAD(P)-binding Rossmann-fold domains"/>
    <property type="match status" value="1"/>
</dbReference>
<evidence type="ECO:0000256" key="2">
    <source>
        <dbReference type="ARBA" id="ARBA00023002"/>
    </source>
</evidence>
<dbReference type="OrthoDB" id="9803333at2"/>